<evidence type="ECO:0000256" key="14">
    <source>
        <dbReference type="ARBA" id="ARBA00023098"/>
    </source>
</evidence>
<dbReference type="CDD" id="cd06204">
    <property type="entry name" value="CYPOR"/>
    <property type="match status" value="1"/>
</dbReference>
<evidence type="ECO:0000256" key="2">
    <source>
        <dbReference type="ARBA" id="ARBA00022516"/>
    </source>
</evidence>
<dbReference type="InterPro" id="IPR029039">
    <property type="entry name" value="Flavoprotein-like_sf"/>
</dbReference>
<keyword evidence="18 19" id="KW-0753">Steroid metabolism</keyword>
<comment type="caution">
    <text evidence="19">Lacks conserved residue(s) required for the propagation of feature annotation.</text>
</comment>
<dbReference type="Gene3D" id="1.20.990.10">
    <property type="entry name" value="NADPH-cytochrome p450 Reductase, Chain A, domain 3"/>
    <property type="match status" value="1"/>
</dbReference>
<dbReference type="EC" id="1.6.2.4" evidence="19 20"/>
<evidence type="ECO:0000256" key="5">
    <source>
        <dbReference type="ARBA" id="ARBA00022692"/>
    </source>
</evidence>
<dbReference type="SUPFAM" id="SSF63380">
    <property type="entry name" value="Riboflavin synthase domain-like"/>
    <property type="match status" value="1"/>
</dbReference>
<dbReference type="GO" id="GO:0010181">
    <property type="term" value="F:FMN binding"/>
    <property type="evidence" value="ECO:0007669"/>
    <property type="project" value="UniProtKB-UniRule"/>
</dbReference>
<evidence type="ECO:0000256" key="13">
    <source>
        <dbReference type="ARBA" id="ARBA00023011"/>
    </source>
</evidence>
<feature type="binding site" evidence="19">
    <location>
        <begin position="117"/>
        <end position="120"/>
    </location>
    <ligand>
        <name>FMN</name>
        <dbReference type="ChEBI" id="CHEBI:58210"/>
    </ligand>
</feature>
<keyword evidence="3 19" id="KW-0285">Flavoprotein</keyword>
<keyword evidence="1 19" id="KW-1003">Cell membrane</keyword>
<keyword evidence="16 19" id="KW-0472">Membrane</keyword>
<dbReference type="OrthoDB" id="1856718at2759"/>
<dbReference type="Pfam" id="PF00667">
    <property type="entry name" value="FAD_binding_1"/>
    <property type="match status" value="1"/>
</dbReference>
<dbReference type="RefSeq" id="XP_017986187.1">
    <property type="nucleotide sequence ID" value="XM_018130698.1"/>
</dbReference>
<dbReference type="GO" id="GO:0005741">
    <property type="term" value="C:mitochondrial outer membrane"/>
    <property type="evidence" value="ECO:0007669"/>
    <property type="project" value="UniProtKB-SubCell"/>
</dbReference>
<feature type="binding site" evidence="19">
    <location>
        <begin position="441"/>
        <end position="444"/>
    </location>
    <ligand>
        <name>FAD</name>
        <dbReference type="ChEBI" id="CHEBI:57692"/>
    </ligand>
</feature>
<keyword evidence="13 19" id="KW-0756">Sterol biosynthesis</keyword>
<keyword evidence="12 19" id="KW-0560">Oxidoreductase</keyword>
<feature type="binding site" evidence="19">
    <location>
        <position position="188"/>
    </location>
    <ligand>
        <name>FMN</name>
        <dbReference type="ChEBI" id="CHEBI:58210"/>
    </ligand>
</feature>
<proteinExistence type="inferred from homology"/>
<dbReference type="FunFam" id="2.40.30.10:FF:000100">
    <property type="entry name" value="NADPH--cytochrome P450 reductase"/>
    <property type="match status" value="1"/>
</dbReference>
<dbReference type="Proteomes" id="UP000243052">
    <property type="component" value="Chromosome ii"/>
</dbReference>
<dbReference type="InterPro" id="IPR017938">
    <property type="entry name" value="Riboflavin_synthase-like_b-brl"/>
</dbReference>
<feature type="domain" description="Flavodoxin-like" evidence="21">
    <location>
        <begin position="60"/>
        <end position="205"/>
    </location>
</feature>
<evidence type="ECO:0000256" key="8">
    <source>
        <dbReference type="ARBA" id="ARBA00022827"/>
    </source>
</evidence>
<evidence type="ECO:0000256" key="4">
    <source>
        <dbReference type="ARBA" id="ARBA00022643"/>
    </source>
</evidence>
<comment type="catalytic activity">
    <reaction evidence="19 20">
        <text>2 oxidized [cytochrome P450] + NADPH = 2 reduced [cytochrome P450] + NADP(+) + H(+)</text>
        <dbReference type="Rhea" id="RHEA:24040"/>
        <dbReference type="Rhea" id="RHEA-COMP:14627"/>
        <dbReference type="Rhea" id="RHEA-COMP:14628"/>
        <dbReference type="ChEBI" id="CHEBI:15378"/>
        <dbReference type="ChEBI" id="CHEBI:55376"/>
        <dbReference type="ChEBI" id="CHEBI:57783"/>
        <dbReference type="ChEBI" id="CHEBI:58349"/>
        <dbReference type="ChEBI" id="CHEBI:60344"/>
        <dbReference type="EC" id="1.6.2.4"/>
    </reaction>
</comment>
<comment type="cofactor">
    <cofactor evidence="19">
        <name>FAD</name>
        <dbReference type="ChEBI" id="CHEBI:57692"/>
    </cofactor>
    <text evidence="19">Binds 1 FAD per monomer.</text>
</comment>
<dbReference type="InterPro" id="IPR023173">
    <property type="entry name" value="NADPH_Cyt_P450_Rdtase_alpha"/>
</dbReference>
<dbReference type="PROSITE" id="PS50902">
    <property type="entry name" value="FLAVODOXIN_LIKE"/>
    <property type="match status" value="1"/>
</dbReference>
<feature type="domain" description="FAD-binding FR-type" evidence="22">
    <location>
        <begin position="268"/>
        <end position="517"/>
    </location>
</feature>
<evidence type="ECO:0000313" key="24">
    <source>
        <dbReference type="Proteomes" id="UP000243052"/>
    </source>
</evidence>
<dbReference type="PRINTS" id="PR00369">
    <property type="entry name" value="FLAVODOXIN"/>
</dbReference>
<feature type="binding site" evidence="19">
    <location>
        <position position="689"/>
    </location>
    <ligand>
        <name>FAD</name>
        <dbReference type="ChEBI" id="CHEBI:57692"/>
    </ligand>
</feature>
<comment type="cofactor">
    <cofactor evidence="19">
        <name>FMN</name>
        <dbReference type="ChEBI" id="CHEBI:58210"/>
    </cofactor>
    <text evidence="19">Binds 1 FMN per monomer.</text>
</comment>
<protein>
    <recommendedName>
        <fullName evidence="19 20">NADPH--cytochrome P450 reductase</fullName>
        <shortName evidence="19">CPR</shortName>
        <shortName evidence="19">P450R</shortName>
        <ecNumber evidence="19 20">1.6.2.4</ecNumber>
    </recommendedName>
</protein>
<evidence type="ECO:0000313" key="23">
    <source>
        <dbReference type="EMBL" id="AMD19191.1"/>
    </source>
</evidence>
<dbReference type="EMBL" id="CP014242">
    <property type="protein sequence ID" value="AMD19191.1"/>
    <property type="molecule type" value="Genomic_DNA"/>
</dbReference>
<dbReference type="InterPro" id="IPR023208">
    <property type="entry name" value="P450R"/>
</dbReference>
<feature type="binding site" evidence="19">
    <location>
        <begin position="608"/>
        <end position="609"/>
    </location>
    <ligand>
        <name>NADP(+)</name>
        <dbReference type="ChEBI" id="CHEBI:58349"/>
    </ligand>
</feature>
<dbReference type="GO" id="GO:0050660">
    <property type="term" value="F:flavin adenine dinucleotide binding"/>
    <property type="evidence" value="ECO:0007669"/>
    <property type="project" value="UniProtKB-UniRule"/>
</dbReference>
<sequence length="689" mass="77256">MAIKFDKLDIGVFCALALAVVAYLQLDKLRALIFSDDSSLAVHSDSRDIVEVLKENKKDFLVIYASQTGTSEDYAKKFAKELAQKFSLNVMCVDVENYDFENLNMLPENVIVSIFISTYGEGDLPDGAFQFEEWLQYLNPGDLANIRYTMFGFGNSTYEFYNGAAKKTEKLLSEAEAKRVGSFGLADDGSGSTDEDYLGWKESIFEDLKDALALHEREVVFESSYDYSELPKEVNNSISLGEPITAYLPGTPLSYNDDGKQLGPFDSTHPYVAPIVNTRELMKSSDRNCIHVEFDLSGSNIKYSTGDHIAVWPSNPDEKVAKFISVFGLDSETVFDLKPKDNTMKIPFPVPTTIGAAVRHYLQISGPISRQIFSSISQYVSETALKDKLNALSKDKVAFAEQITSKYFDLADVLLYLSNGVKWDFVPWVYLVETVPHMQPRYYSISSSSSTEKQTVHITAVVENFPNPTAPALGPVTGVTTNLLRHIHLTKTNEDIAKSTLPVHYDLNGPRGLFSPYKLPVHVRRSTFRLPSNPATPIIMIGPGTGVAPFRGFIRERIKLVSSQENVSLGKHLLFYGCRNDDDFLYHDEWPDYAKKLDGVFEMVVAYSRIPGKPKVYVQHSMMERKAELYELIEKGAFIYVCGDAKGMAQDVHKTFLDILSQGKDITTEEASEILKTFKTSGKYLEDVW</sequence>
<evidence type="ECO:0000256" key="9">
    <source>
        <dbReference type="ARBA" id="ARBA00022857"/>
    </source>
</evidence>
<keyword evidence="11" id="KW-1133">Transmembrane helix</keyword>
<dbReference type="GO" id="GO:0003958">
    <property type="term" value="F:NADPH-hemoprotein reductase activity"/>
    <property type="evidence" value="ECO:0007669"/>
    <property type="project" value="UniProtKB-UniRule"/>
</dbReference>
<keyword evidence="15 19" id="KW-0496">Mitochondrion</keyword>
<dbReference type="PROSITE" id="PS51384">
    <property type="entry name" value="FAD_FR"/>
    <property type="match status" value="1"/>
</dbReference>
<dbReference type="GO" id="GO:0005789">
    <property type="term" value="C:endoplasmic reticulum membrane"/>
    <property type="evidence" value="ECO:0007669"/>
    <property type="project" value="UniProtKB-SubCell"/>
</dbReference>
<comment type="function">
    <text evidence="19">This enzyme is required for electron transfer from NADP to cytochrome P450 in microsomes. It can also provide electron transfer to heme oxygenase and cytochrome B5. Involved in ergosterol biosynthesis.</text>
</comment>
<feature type="binding site" evidence="19">
    <location>
        <begin position="615"/>
        <end position="619"/>
    </location>
    <ligand>
        <name>NADP(+)</name>
        <dbReference type="ChEBI" id="CHEBI:58349"/>
    </ligand>
</feature>
<dbReference type="SUPFAM" id="SSF52218">
    <property type="entry name" value="Flavoproteins"/>
    <property type="match status" value="1"/>
</dbReference>
<feature type="binding site" evidence="19">
    <location>
        <position position="651"/>
    </location>
    <ligand>
        <name>NADP(+)</name>
        <dbReference type="ChEBI" id="CHEBI:58349"/>
    </ligand>
</feature>
<dbReference type="GO" id="GO:0005829">
    <property type="term" value="C:cytosol"/>
    <property type="evidence" value="ECO:0007669"/>
    <property type="project" value="TreeGrafter"/>
</dbReference>
<feature type="binding site" evidence="19">
    <location>
        <position position="287"/>
    </location>
    <ligand>
        <name>NADP(+)</name>
        <dbReference type="ChEBI" id="CHEBI:58349"/>
    </ligand>
</feature>
<gene>
    <name evidence="19" type="primary">NCP1</name>
    <name evidence="23" type="ORF">AW171_hschr21006</name>
</gene>
<keyword evidence="7 19" id="KW-0256">Endoplasmic reticulum</keyword>
<dbReference type="GO" id="GO:0050661">
    <property type="term" value="F:NADP binding"/>
    <property type="evidence" value="ECO:0007669"/>
    <property type="project" value="UniProtKB-UniRule"/>
</dbReference>
<dbReference type="HAMAP" id="MF_03212">
    <property type="entry name" value="NCPR"/>
    <property type="match status" value="1"/>
</dbReference>
<feature type="binding site" evidence="19">
    <location>
        <begin position="459"/>
        <end position="461"/>
    </location>
    <ligand>
        <name>FAD</name>
        <dbReference type="ChEBI" id="CHEBI:57692"/>
    </ligand>
</feature>
<evidence type="ECO:0000256" key="16">
    <source>
        <dbReference type="ARBA" id="ARBA00023136"/>
    </source>
</evidence>
<dbReference type="Pfam" id="PF00175">
    <property type="entry name" value="NAD_binding_1"/>
    <property type="match status" value="1"/>
</dbReference>
<dbReference type="SUPFAM" id="SSF52343">
    <property type="entry name" value="Ferredoxin reductase-like, C-terminal NADP-linked domain"/>
    <property type="match status" value="1"/>
</dbReference>
<reference evidence="23 24" key="1">
    <citation type="submission" date="2016-01" db="EMBL/GenBank/DDBJ databases">
        <title>Genome sequence of the yeast Holleya sinecauda.</title>
        <authorList>
            <person name="Dietrich F.S."/>
        </authorList>
    </citation>
    <scope>NUCLEOTIDE SEQUENCE [LARGE SCALE GENOMIC DNA]</scope>
    <source>
        <strain evidence="23 24">ATCC 58844</strain>
    </source>
</reference>
<dbReference type="InterPro" id="IPR003097">
    <property type="entry name" value="CysJ-like_FAD-binding"/>
</dbReference>
<evidence type="ECO:0000256" key="3">
    <source>
        <dbReference type="ARBA" id="ARBA00022630"/>
    </source>
</evidence>
<dbReference type="InterPro" id="IPR017927">
    <property type="entry name" value="FAD-bd_FR_type"/>
</dbReference>
<comment type="similarity">
    <text evidence="19">Belongs to the NADPH--cytochrome P450 reductase family.</text>
</comment>
<dbReference type="InterPro" id="IPR001433">
    <property type="entry name" value="OxRdtase_FAD/NAD-bd"/>
</dbReference>
<evidence type="ECO:0000256" key="6">
    <source>
        <dbReference type="ARBA" id="ARBA00022787"/>
    </source>
</evidence>
<dbReference type="AlphaFoldDB" id="A0A125RE21"/>
<evidence type="ECO:0000256" key="17">
    <source>
        <dbReference type="ARBA" id="ARBA00023166"/>
    </source>
</evidence>
<dbReference type="Gene3D" id="2.40.30.10">
    <property type="entry name" value="Translation factors"/>
    <property type="match status" value="2"/>
</dbReference>
<keyword evidence="5" id="KW-0812">Transmembrane</keyword>
<dbReference type="PANTHER" id="PTHR19384:SF17">
    <property type="entry name" value="NADPH--CYTOCHROME P450 REDUCTASE"/>
    <property type="match status" value="1"/>
</dbReference>
<dbReference type="STRING" id="45286.A0A125RE21"/>
<evidence type="ECO:0000256" key="10">
    <source>
        <dbReference type="ARBA" id="ARBA00022955"/>
    </source>
</evidence>
<dbReference type="Gene3D" id="3.40.50.360">
    <property type="match status" value="1"/>
</dbReference>
<accession>A0A125RE21</accession>
<feature type="binding site" evidence="19">
    <location>
        <begin position="478"/>
        <end position="481"/>
    </location>
    <ligand>
        <name>FAD</name>
        <dbReference type="ChEBI" id="CHEBI:57692"/>
    </ligand>
</feature>
<evidence type="ECO:0000256" key="19">
    <source>
        <dbReference type="HAMAP-Rule" id="MF_03212"/>
    </source>
</evidence>
<evidence type="ECO:0000256" key="20">
    <source>
        <dbReference type="PIRNR" id="PIRNR000208"/>
    </source>
</evidence>
<comment type="similarity">
    <text evidence="19 20">In the C-terminal section; belongs to the flavoprotein pyridine nucleotide cytochrome reductase family.</text>
</comment>
<dbReference type="FunFam" id="3.40.50.80:FF:000018">
    <property type="entry name" value="NADPH--cytochrome P450 reductase"/>
    <property type="match status" value="1"/>
</dbReference>
<keyword evidence="24" id="KW-1185">Reference proteome</keyword>
<dbReference type="Pfam" id="PF00258">
    <property type="entry name" value="Flavodoxin_1"/>
    <property type="match status" value="1"/>
</dbReference>
<keyword evidence="6 19" id="KW-1000">Mitochondrion outer membrane</keyword>
<feature type="binding site" evidence="19">
    <location>
        <position position="545"/>
    </location>
    <ligand>
        <name>NADP(+)</name>
        <dbReference type="ChEBI" id="CHEBI:58349"/>
    </ligand>
</feature>
<dbReference type="PRINTS" id="PR00371">
    <property type="entry name" value="FPNCR"/>
</dbReference>
<keyword evidence="10 19" id="KW-0752">Steroid biosynthesis</keyword>
<evidence type="ECO:0000259" key="21">
    <source>
        <dbReference type="PROSITE" id="PS50902"/>
    </source>
</evidence>
<comment type="subcellular location">
    <subcellularLocation>
        <location evidence="19">Endoplasmic reticulum membrane</location>
        <topology evidence="19">Single-pass membrane protein</topology>
        <orientation evidence="19">Cytoplasmic side</orientation>
    </subcellularLocation>
    <subcellularLocation>
        <location evidence="19">Mitochondrion outer membrane</location>
        <topology evidence="19">Single-pass membrane protein</topology>
        <orientation evidence="19">Cytoplasmic side</orientation>
    </subcellularLocation>
    <subcellularLocation>
        <location evidence="19">Cell membrane</location>
        <topology evidence="19">Single-pass membrane protein</topology>
        <orientation evidence="19">Cytoplasmic side</orientation>
    </subcellularLocation>
</comment>
<dbReference type="PIRSF" id="PIRSF000208">
    <property type="entry name" value="P450R"/>
    <property type="match status" value="1"/>
</dbReference>
<keyword evidence="14 19" id="KW-0443">Lipid metabolism</keyword>
<keyword evidence="4 19" id="KW-0288">FMN</keyword>
<evidence type="ECO:0000259" key="22">
    <source>
        <dbReference type="PROSITE" id="PS51384"/>
    </source>
</evidence>
<dbReference type="Gene3D" id="3.40.50.80">
    <property type="entry name" value="Nucleotide-binding domain of ferredoxin-NADP reductase (FNR) module"/>
    <property type="match status" value="1"/>
</dbReference>
<dbReference type="GO" id="GO:0006696">
    <property type="term" value="P:ergosterol biosynthetic process"/>
    <property type="evidence" value="ECO:0007669"/>
    <property type="project" value="UniProtKB-UniRule"/>
</dbReference>
<evidence type="ECO:0000256" key="18">
    <source>
        <dbReference type="ARBA" id="ARBA00023221"/>
    </source>
</evidence>
<dbReference type="InterPro" id="IPR039261">
    <property type="entry name" value="FNR_nucleotide-bd"/>
</dbReference>
<keyword evidence="9 19" id="KW-0521">NADP</keyword>
<evidence type="ECO:0000256" key="11">
    <source>
        <dbReference type="ARBA" id="ARBA00022989"/>
    </source>
</evidence>
<evidence type="ECO:0000256" key="12">
    <source>
        <dbReference type="ARBA" id="ARBA00023002"/>
    </source>
</evidence>
<dbReference type="InterPro" id="IPR008254">
    <property type="entry name" value="Flavodoxin/NO_synth"/>
</dbReference>
<keyword evidence="2 19" id="KW-0444">Lipid biosynthesis</keyword>
<dbReference type="GO" id="GO:0005886">
    <property type="term" value="C:plasma membrane"/>
    <property type="evidence" value="ECO:0007669"/>
    <property type="project" value="UniProtKB-SubCell"/>
</dbReference>
<dbReference type="InterPro" id="IPR001094">
    <property type="entry name" value="Flavdoxin-like"/>
</dbReference>
<keyword evidence="17 19" id="KW-1207">Sterol metabolism</keyword>
<dbReference type="FunFam" id="3.40.50.360:FF:000036">
    <property type="entry name" value="NADPH--cytochrome P450 reductase"/>
    <property type="match status" value="1"/>
</dbReference>
<evidence type="ECO:0000256" key="1">
    <source>
        <dbReference type="ARBA" id="ARBA00022475"/>
    </source>
</evidence>
<dbReference type="InterPro" id="IPR001709">
    <property type="entry name" value="Flavoprot_Pyr_Nucl_cyt_Rdtase"/>
</dbReference>
<dbReference type="PANTHER" id="PTHR19384">
    <property type="entry name" value="NITRIC OXIDE SYNTHASE-RELATED"/>
    <property type="match status" value="1"/>
</dbReference>
<keyword evidence="8 19" id="KW-0274">FAD</keyword>
<dbReference type="GeneID" id="28721447"/>
<organism evidence="23 24">
    <name type="scientific">Eremothecium sinecaudum</name>
    <dbReference type="NCBI Taxonomy" id="45286"/>
    <lineage>
        <taxon>Eukaryota</taxon>
        <taxon>Fungi</taxon>
        <taxon>Dikarya</taxon>
        <taxon>Ascomycota</taxon>
        <taxon>Saccharomycotina</taxon>
        <taxon>Saccharomycetes</taxon>
        <taxon>Saccharomycetales</taxon>
        <taxon>Saccharomycetaceae</taxon>
        <taxon>Eremothecium</taxon>
    </lineage>
</organism>
<evidence type="ECO:0000256" key="15">
    <source>
        <dbReference type="ARBA" id="ARBA00023128"/>
    </source>
</evidence>
<name>A0A125RE21_9SACH</name>
<evidence type="ECO:0000256" key="7">
    <source>
        <dbReference type="ARBA" id="ARBA00022824"/>
    </source>
</evidence>
<comment type="similarity">
    <text evidence="19">In the N-terminal section; belongs to the flavodoxin family.</text>
</comment>